<dbReference type="EMBL" id="OZ023712">
    <property type="protein sequence ID" value="CAK9861226.1"/>
    <property type="molecule type" value="Genomic_DNA"/>
</dbReference>
<dbReference type="Gene3D" id="3.10.20.90">
    <property type="entry name" value="Phosphatidylinositol 3-kinase Catalytic Subunit, Chain A, domain 1"/>
    <property type="match status" value="1"/>
</dbReference>
<dbReference type="Gene3D" id="3.10.620.30">
    <property type="match status" value="3"/>
</dbReference>
<dbReference type="Pfam" id="PF01841">
    <property type="entry name" value="Transglut_core"/>
    <property type="match status" value="1"/>
</dbReference>
<evidence type="ECO:0000256" key="2">
    <source>
        <dbReference type="ARBA" id="ARBA00022723"/>
    </source>
</evidence>
<keyword evidence="6" id="KW-1185">Reference proteome</keyword>
<dbReference type="InterPro" id="IPR038765">
    <property type="entry name" value="Papain-like_cys_pep_sf"/>
</dbReference>
<gene>
    <name evidence="5" type="ORF">CSSPJE1EN2_LOCUS4221</name>
</gene>
<dbReference type="PANTHER" id="PTHR12143">
    <property type="entry name" value="PEPTIDE N-GLYCANASE PNGASE -RELATED"/>
    <property type="match status" value="1"/>
</dbReference>
<proteinExistence type="inferred from homology"/>
<keyword evidence="3" id="KW-0862">Zinc</keyword>
<organism evidence="5 6">
    <name type="scientific">Sphagnum jensenii</name>
    <dbReference type="NCBI Taxonomy" id="128206"/>
    <lineage>
        <taxon>Eukaryota</taxon>
        <taxon>Viridiplantae</taxon>
        <taxon>Streptophyta</taxon>
        <taxon>Embryophyta</taxon>
        <taxon>Bryophyta</taxon>
        <taxon>Sphagnophytina</taxon>
        <taxon>Sphagnopsida</taxon>
        <taxon>Sphagnales</taxon>
        <taxon>Sphagnaceae</taxon>
        <taxon>Sphagnum</taxon>
    </lineage>
</organism>
<dbReference type="Proteomes" id="UP001497522">
    <property type="component" value="Chromosome 11"/>
</dbReference>
<comment type="similarity">
    <text evidence="1">Belongs to the transglutaminase-like superfamily. PNGase family.</text>
</comment>
<evidence type="ECO:0000256" key="3">
    <source>
        <dbReference type="ARBA" id="ARBA00022833"/>
    </source>
</evidence>
<sequence>MVLHALVVQHEGGGTSYTVDYDSDDGEETLKVQLFSLTGVLPENQKLVGLSDIRNGQRFLTLVEIEEEQQERTISHDPSTGISPGLDLKRIAILDEELARALELEDAVHANSYPPQRAFAHTRSVREAFESELLPYFHRWAMYEDVARQNAARATLSLDELEEDALVALAREGKRDVSLAEKADAMLLQLLYWFKKSFKWVDQPDCDVCGSASVRTGMGSPTREELAFEANRVELFRCRNCKREIRFPRYNDPMKLLETRSGRCGEWANCFTLYCRALGFQTRLVLDFTDHLWTECFSSSLNRWEKKLTYVIAFGDDGVYDVTKRYTRDWNAVLLRRTKAPESVVHEVVTTLTAKARVSKSSKELELLRLRDAKELVELATTLPPGSKQIHLPGRQTGSEAWRLLRGEIGNSQDDGAAAAAEGSSSSSGGGYNNTLRLCVDEHVSKVYAALGSLLKSSEPARVTRLWRRVLEKLKSQPFKSRKELFGKGLWLKEECALPLLQALGLRRDVQETGQVLISLDGDPVVTALVMPVALQLLAYLSNELEKHISPNLNLKLLSQGRRRLSGGQTCASNEQLPLEIASAAFDGVHTTKWGEPKGAMGGWIEYRLVCDCSTSAEMLVGYQITSAEDSPERDPWNWVVEGSNDGGQTWMCLDIRKGEMFEERLLKKTYEISQEKQNSYSVFRFRCLSVRDPVSQSRLQISCIDLFVK</sequence>
<dbReference type="PANTHER" id="PTHR12143:SF19">
    <property type="entry name" value="PEPTIDE-N(4)-(N-ACETYL-BETA-GLUCOSAMINYL)ASPARAGINE AMIDASE"/>
    <property type="match status" value="1"/>
</dbReference>
<dbReference type="InterPro" id="IPR050883">
    <property type="entry name" value="PNGase"/>
</dbReference>
<evidence type="ECO:0000313" key="6">
    <source>
        <dbReference type="Proteomes" id="UP001497522"/>
    </source>
</evidence>
<dbReference type="Gene3D" id="2.60.120.260">
    <property type="entry name" value="Galactose-binding domain-like"/>
    <property type="match status" value="1"/>
</dbReference>
<evidence type="ECO:0000313" key="5">
    <source>
        <dbReference type="EMBL" id="CAK9861226.1"/>
    </source>
</evidence>
<dbReference type="SUPFAM" id="SSF54001">
    <property type="entry name" value="Cysteine proteinases"/>
    <property type="match status" value="1"/>
</dbReference>
<keyword evidence="2" id="KW-0479">Metal-binding</keyword>
<accession>A0ABP1AFB5</accession>
<name>A0ABP1AFB5_9BRYO</name>
<evidence type="ECO:0000259" key="4">
    <source>
        <dbReference type="SMART" id="SM00460"/>
    </source>
</evidence>
<dbReference type="SUPFAM" id="SSF54236">
    <property type="entry name" value="Ubiquitin-like"/>
    <property type="match status" value="1"/>
</dbReference>
<dbReference type="InterPro" id="IPR029071">
    <property type="entry name" value="Ubiquitin-like_domsf"/>
</dbReference>
<dbReference type="SMART" id="SM00460">
    <property type="entry name" value="TGc"/>
    <property type="match status" value="1"/>
</dbReference>
<protein>
    <recommendedName>
        <fullName evidence="4">Transglutaminase-like domain-containing protein</fullName>
    </recommendedName>
</protein>
<reference evidence="5" key="1">
    <citation type="submission" date="2024-03" db="EMBL/GenBank/DDBJ databases">
        <authorList>
            <consortium name="ELIXIR-Norway"/>
            <consortium name="Elixir Norway"/>
        </authorList>
    </citation>
    <scope>NUCLEOTIDE SEQUENCE</scope>
</reference>
<feature type="domain" description="Transglutaminase-like" evidence="4">
    <location>
        <begin position="256"/>
        <end position="324"/>
    </location>
</feature>
<dbReference type="InterPro" id="IPR002931">
    <property type="entry name" value="Transglutaminase-like"/>
</dbReference>
<evidence type="ECO:0000256" key="1">
    <source>
        <dbReference type="ARBA" id="ARBA00009390"/>
    </source>
</evidence>